<dbReference type="InterPro" id="IPR035968">
    <property type="entry name" value="ATP_synth_F1_ATPase_gsu"/>
</dbReference>
<dbReference type="Gene3D" id="3.40.1380.10">
    <property type="match status" value="1"/>
</dbReference>
<name>A0A1F5T9S0_9BACT</name>
<dbReference type="InterPro" id="IPR000131">
    <property type="entry name" value="ATP_synth_F1_gsu"/>
</dbReference>
<comment type="function">
    <text evidence="1 10">Produces ATP from ADP in the presence of a proton gradient across the membrane. The gamma chain is believed to be important in regulating ATPase activity and the flow of protons through the CF(0) complex.</text>
</comment>
<gene>
    <name evidence="10" type="primary">atpG</name>
    <name evidence="11" type="ORF">A2482_04525</name>
</gene>
<dbReference type="InterPro" id="IPR023632">
    <property type="entry name" value="ATP_synth_F1_gsu_CS"/>
</dbReference>
<evidence type="ECO:0000256" key="2">
    <source>
        <dbReference type="ARBA" id="ARBA00004170"/>
    </source>
</evidence>
<dbReference type="GO" id="GO:0042777">
    <property type="term" value="P:proton motive force-driven plasma membrane ATP synthesis"/>
    <property type="evidence" value="ECO:0007669"/>
    <property type="project" value="UniProtKB-UniRule"/>
</dbReference>
<evidence type="ECO:0000256" key="1">
    <source>
        <dbReference type="ARBA" id="ARBA00003456"/>
    </source>
</evidence>
<evidence type="ECO:0000313" key="11">
    <source>
        <dbReference type="EMBL" id="OGF35692.1"/>
    </source>
</evidence>
<evidence type="ECO:0000256" key="7">
    <source>
        <dbReference type="ARBA" id="ARBA00023136"/>
    </source>
</evidence>
<comment type="subunit">
    <text evidence="10">F-type ATPases have 2 components, CF(1) - the catalytic core - and CF(0) - the membrane proton channel. CF(1) has five subunits: alpha(3), beta(3), gamma(1), delta(1), epsilon(1). CF(0) has three main subunits: a, b and c.</text>
</comment>
<reference evidence="11 12" key="1">
    <citation type="journal article" date="2016" name="Nat. Commun.">
        <title>Thousands of microbial genomes shed light on interconnected biogeochemical processes in an aquifer system.</title>
        <authorList>
            <person name="Anantharaman K."/>
            <person name="Brown C.T."/>
            <person name="Hug L.A."/>
            <person name="Sharon I."/>
            <person name="Castelle C.J."/>
            <person name="Probst A.J."/>
            <person name="Thomas B.C."/>
            <person name="Singh A."/>
            <person name="Wilkins M.J."/>
            <person name="Karaoz U."/>
            <person name="Brodie E.L."/>
            <person name="Williams K.H."/>
            <person name="Hubbard S.S."/>
            <person name="Banfield J.F."/>
        </authorList>
    </citation>
    <scope>NUCLEOTIDE SEQUENCE [LARGE SCALE GENOMIC DNA]</scope>
</reference>
<keyword evidence="4 10" id="KW-0813">Transport</keyword>
<dbReference type="GO" id="GO:0046933">
    <property type="term" value="F:proton-transporting ATP synthase activity, rotational mechanism"/>
    <property type="evidence" value="ECO:0007669"/>
    <property type="project" value="UniProtKB-UniRule"/>
</dbReference>
<dbReference type="EMBL" id="MFGM01000045">
    <property type="protein sequence ID" value="OGF35692.1"/>
    <property type="molecule type" value="Genomic_DNA"/>
</dbReference>
<dbReference type="Pfam" id="PF00231">
    <property type="entry name" value="ATP-synt"/>
    <property type="match status" value="1"/>
</dbReference>
<keyword evidence="7 10" id="KW-0472">Membrane</keyword>
<accession>A0A1F5T9S0</accession>
<evidence type="ECO:0000256" key="3">
    <source>
        <dbReference type="ARBA" id="ARBA00007681"/>
    </source>
</evidence>
<dbReference type="Gene3D" id="1.10.287.80">
    <property type="entry name" value="ATP synthase, gamma subunit, helix hairpin domain"/>
    <property type="match status" value="2"/>
</dbReference>
<dbReference type="AlphaFoldDB" id="A0A1F5T9S0"/>
<dbReference type="GO" id="GO:0005524">
    <property type="term" value="F:ATP binding"/>
    <property type="evidence" value="ECO:0007669"/>
    <property type="project" value="UniProtKB-UniRule"/>
</dbReference>
<evidence type="ECO:0000256" key="8">
    <source>
        <dbReference type="ARBA" id="ARBA00023196"/>
    </source>
</evidence>
<dbReference type="PRINTS" id="PR00126">
    <property type="entry name" value="ATPASEGAMMA"/>
</dbReference>
<evidence type="ECO:0000256" key="5">
    <source>
        <dbReference type="ARBA" id="ARBA00022781"/>
    </source>
</evidence>
<dbReference type="HAMAP" id="MF_00815">
    <property type="entry name" value="ATP_synth_gamma_bact"/>
    <property type="match status" value="1"/>
</dbReference>
<dbReference type="PANTHER" id="PTHR11693:SF22">
    <property type="entry name" value="ATP SYNTHASE SUBUNIT GAMMA, MITOCHONDRIAL"/>
    <property type="match status" value="1"/>
</dbReference>
<dbReference type="CDD" id="cd12151">
    <property type="entry name" value="F1-ATPase_gamma"/>
    <property type="match status" value="1"/>
</dbReference>
<keyword evidence="10" id="KW-1003">Cell membrane</keyword>
<keyword evidence="8 10" id="KW-0139">CF(1)</keyword>
<evidence type="ECO:0000256" key="4">
    <source>
        <dbReference type="ARBA" id="ARBA00022448"/>
    </source>
</evidence>
<dbReference type="NCBIfam" id="TIGR01146">
    <property type="entry name" value="ATPsyn_F1gamma"/>
    <property type="match status" value="1"/>
</dbReference>
<proteinExistence type="inferred from homology"/>
<sequence>MAGSRDLKRRIRSISNTKKITKAMEMVAAAKMRKAVRAVLATRDYANLAWATILHLAKKENIDQHVLLKRPTKVNRVALVLIGTNRGLCGGFNLAVAQKAIASIKKHEKTIADTDVFALGSRSRDLIRLAGYQVVADFKKEDLTLQVADVAPVARLVMDEFIKGNYDKIFVAFTDYVSSLKQVPRVKQLLPIEPEPDDFLGVVGKSAGVGATKEFIEEKGERYLKKGDYSFEYVFEPSAREVLDQMLPRLIEMQVYQAVLESEASEHSARMFAMRNATDAAGDMIDDLTLTFNRARQAGITQEIAEISSGAAALK</sequence>
<evidence type="ECO:0000256" key="9">
    <source>
        <dbReference type="ARBA" id="ARBA00023310"/>
    </source>
</evidence>
<comment type="caution">
    <text evidence="11">The sequence shown here is derived from an EMBL/GenBank/DDBJ whole genome shotgun (WGS) entry which is preliminary data.</text>
</comment>
<dbReference type="GO" id="GO:0045259">
    <property type="term" value="C:proton-transporting ATP synthase complex"/>
    <property type="evidence" value="ECO:0007669"/>
    <property type="project" value="UniProtKB-KW"/>
</dbReference>
<comment type="similarity">
    <text evidence="3 10">Belongs to the ATPase gamma chain family.</text>
</comment>
<dbReference type="SUPFAM" id="SSF52943">
    <property type="entry name" value="ATP synthase (F1-ATPase), gamma subunit"/>
    <property type="match status" value="1"/>
</dbReference>
<dbReference type="PROSITE" id="PS00153">
    <property type="entry name" value="ATPASE_GAMMA"/>
    <property type="match status" value="1"/>
</dbReference>
<dbReference type="GO" id="GO:0005886">
    <property type="term" value="C:plasma membrane"/>
    <property type="evidence" value="ECO:0007669"/>
    <property type="project" value="UniProtKB-SubCell"/>
</dbReference>
<evidence type="ECO:0000256" key="6">
    <source>
        <dbReference type="ARBA" id="ARBA00023065"/>
    </source>
</evidence>
<protein>
    <recommendedName>
        <fullName evidence="10">ATP synthase gamma chain</fullName>
    </recommendedName>
    <alternativeName>
        <fullName evidence="10">ATP synthase F1 sector gamma subunit</fullName>
    </alternativeName>
    <alternativeName>
        <fullName evidence="10">F-ATPase gamma subunit</fullName>
    </alternativeName>
</protein>
<organism evidence="11 12">
    <name type="scientific">Candidatus Falkowbacteria bacterium RIFOXYC2_FULL_48_21</name>
    <dbReference type="NCBI Taxonomy" id="1798005"/>
    <lineage>
        <taxon>Bacteria</taxon>
        <taxon>Candidatus Falkowiibacteriota</taxon>
    </lineage>
</organism>
<dbReference type="Proteomes" id="UP000178656">
    <property type="component" value="Unassembled WGS sequence"/>
</dbReference>
<keyword evidence="9 10" id="KW-0066">ATP synthesis</keyword>
<keyword evidence="6 10" id="KW-0406">Ion transport</keyword>
<evidence type="ECO:0000256" key="10">
    <source>
        <dbReference type="HAMAP-Rule" id="MF_00815"/>
    </source>
</evidence>
<dbReference type="PANTHER" id="PTHR11693">
    <property type="entry name" value="ATP SYNTHASE GAMMA CHAIN"/>
    <property type="match status" value="1"/>
</dbReference>
<keyword evidence="5 10" id="KW-0375">Hydrogen ion transport</keyword>
<evidence type="ECO:0000313" key="12">
    <source>
        <dbReference type="Proteomes" id="UP000178656"/>
    </source>
</evidence>
<comment type="subcellular location">
    <subcellularLocation>
        <location evidence="10">Cell membrane</location>
        <topology evidence="10">Peripheral membrane protein</topology>
    </subcellularLocation>
    <subcellularLocation>
        <location evidence="2">Membrane</location>
        <topology evidence="2">Peripheral membrane protein</topology>
    </subcellularLocation>
</comment>